<dbReference type="Proteomes" id="UP001283361">
    <property type="component" value="Unassembled WGS sequence"/>
</dbReference>
<dbReference type="EMBL" id="JAWDGP010007534">
    <property type="protein sequence ID" value="KAK3714575.1"/>
    <property type="molecule type" value="Genomic_DNA"/>
</dbReference>
<evidence type="ECO:0000313" key="2">
    <source>
        <dbReference type="EMBL" id="KAK3714575.1"/>
    </source>
</evidence>
<evidence type="ECO:0000256" key="1">
    <source>
        <dbReference type="SAM" id="MobiDB-lite"/>
    </source>
</evidence>
<protein>
    <submittedName>
        <fullName evidence="2">Uncharacterized protein</fullName>
    </submittedName>
</protein>
<organism evidence="2 3">
    <name type="scientific">Elysia crispata</name>
    <name type="common">lettuce slug</name>
    <dbReference type="NCBI Taxonomy" id="231223"/>
    <lineage>
        <taxon>Eukaryota</taxon>
        <taxon>Metazoa</taxon>
        <taxon>Spiralia</taxon>
        <taxon>Lophotrochozoa</taxon>
        <taxon>Mollusca</taxon>
        <taxon>Gastropoda</taxon>
        <taxon>Heterobranchia</taxon>
        <taxon>Euthyneura</taxon>
        <taxon>Panpulmonata</taxon>
        <taxon>Sacoglossa</taxon>
        <taxon>Placobranchoidea</taxon>
        <taxon>Plakobranchidae</taxon>
        <taxon>Elysia</taxon>
    </lineage>
</organism>
<sequence length="107" mass="11876">MKAGSVDVLLVDDDDDDGNNDAAVTAWSWPNQLSPKSEPSQYINYPHDTPGQFRLPRFPGQPGTKWKLTPSGQHTEEGRLAHGNSTSYHSPVYEDLDNILLRELIAS</sequence>
<comment type="caution">
    <text evidence="2">The sequence shown here is derived from an EMBL/GenBank/DDBJ whole genome shotgun (WGS) entry which is preliminary data.</text>
</comment>
<proteinExistence type="predicted"/>
<keyword evidence="3" id="KW-1185">Reference proteome</keyword>
<dbReference type="AlphaFoldDB" id="A0AAE0XW40"/>
<reference evidence="2" key="1">
    <citation type="journal article" date="2023" name="G3 (Bethesda)">
        <title>A reference genome for the long-term kleptoplast-retaining sea slug Elysia crispata morphotype clarki.</title>
        <authorList>
            <person name="Eastman K.E."/>
            <person name="Pendleton A.L."/>
            <person name="Shaikh M.A."/>
            <person name="Suttiyut T."/>
            <person name="Ogas R."/>
            <person name="Tomko P."/>
            <person name="Gavelis G."/>
            <person name="Widhalm J.R."/>
            <person name="Wisecaver J.H."/>
        </authorList>
    </citation>
    <scope>NUCLEOTIDE SEQUENCE</scope>
    <source>
        <strain evidence="2">ECLA1</strain>
    </source>
</reference>
<gene>
    <name evidence="2" type="ORF">RRG08_020831</name>
</gene>
<accession>A0AAE0XW40</accession>
<evidence type="ECO:0000313" key="3">
    <source>
        <dbReference type="Proteomes" id="UP001283361"/>
    </source>
</evidence>
<feature type="region of interest" description="Disordered" evidence="1">
    <location>
        <begin position="58"/>
        <end position="88"/>
    </location>
</feature>
<name>A0AAE0XW40_9GAST</name>